<comment type="caution">
    <text evidence="6">The sequence shown here is derived from an EMBL/GenBank/DDBJ whole genome shotgun (WGS) entry which is preliminary data.</text>
</comment>
<evidence type="ECO:0000256" key="3">
    <source>
        <dbReference type="SAM" id="Coils"/>
    </source>
</evidence>
<dbReference type="InterPro" id="IPR007219">
    <property type="entry name" value="XnlR_reg_dom"/>
</dbReference>
<dbReference type="GO" id="GO:0003677">
    <property type="term" value="F:DNA binding"/>
    <property type="evidence" value="ECO:0007669"/>
    <property type="project" value="InterPro"/>
</dbReference>
<dbReference type="STRING" id="97359.A0A550CW89"/>
<gene>
    <name evidence="6" type="ORF">BD626DRAFT_4671</name>
</gene>
<evidence type="ECO:0000259" key="5">
    <source>
        <dbReference type="Pfam" id="PF04082"/>
    </source>
</evidence>
<dbReference type="InterPro" id="IPR050613">
    <property type="entry name" value="Sec_Metabolite_Reg"/>
</dbReference>
<evidence type="ECO:0000256" key="2">
    <source>
        <dbReference type="ARBA" id="ARBA00023242"/>
    </source>
</evidence>
<dbReference type="GO" id="GO:0006351">
    <property type="term" value="P:DNA-templated transcription"/>
    <property type="evidence" value="ECO:0007669"/>
    <property type="project" value="InterPro"/>
</dbReference>
<feature type="coiled-coil region" evidence="3">
    <location>
        <begin position="39"/>
        <end position="80"/>
    </location>
</feature>
<proteinExistence type="predicted"/>
<keyword evidence="7" id="KW-1185">Reference proteome</keyword>
<evidence type="ECO:0000313" key="7">
    <source>
        <dbReference type="Proteomes" id="UP000320762"/>
    </source>
</evidence>
<sequence>MQPIPTAVLRKIVLMSVSRRGYEHLCPDGTGAPKLSTSSRALKETVFELEREGEALEARVKQLEDALQEAEGKKAASKSNRTLGRRDEMGYLCDAVHSMRIGDEVSHHAQSSQKEEQRPVTADNAASDVISDKTLWSLPQEIVHLSNTFPVAKARMTCSLELLVNFLPEEQEARRFARNYYSTAPSIYNSIPESIFMAKVFGPIYDCDYSQQDFTRPASTICPASSAHRLSVLFTICAIAAMQDEFDPQHRHKSHFYQTLGRAAFAALPVSSGASALTIDALLLQTQLPFSMFDQTVWNECGILLGVCRQLITASGMHRDLRHFSQDEIEERRRAFWQYYFVESAHCLEHGNFPSFANGNLETPFPPDYEPVTLPSGHVELSFDAWKVRFTHACISPGLRLCTSGRPPNYDILVRMTELIHAFEVPLHLRCTAGPGEGLCYFSRPPPFRYSDNPKVALQQFFVVKGQHILLTMIHRRRFMQAVDRAQNNGEDVDPVKHEYAMSAITVFNSAVMLLQSMKTLHAAHEEVLRRYWRLCSSLYFAGIVALTRIVIEQPMCFLAQEAVRWLEGMVPFFQARARESDDSDSRSVSDILGQGLHRARYRMLQRHQK</sequence>
<evidence type="ECO:0000256" key="4">
    <source>
        <dbReference type="SAM" id="MobiDB-lite"/>
    </source>
</evidence>
<dbReference type="GO" id="GO:0005634">
    <property type="term" value="C:nucleus"/>
    <property type="evidence" value="ECO:0007669"/>
    <property type="project" value="UniProtKB-SubCell"/>
</dbReference>
<reference evidence="6 7" key="1">
    <citation type="journal article" date="2019" name="New Phytol.">
        <title>Comparative genomics reveals unique wood-decay strategies and fruiting body development in the Schizophyllaceae.</title>
        <authorList>
            <person name="Almasi E."/>
            <person name="Sahu N."/>
            <person name="Krizsan K."/>
            <person name="Balint B."/>
            <person name="Kovacs G.M."/>
            <person name="Kiss B."/>
            <person name="Cseklye J."/>
            <person name="Drula E."/>
            <person name="Henrissat B."/>
            <person name="Nagy I."/>
            <person name="Chovatia M."/>
            <person name="Adam C."/>
            <person name="LaButti K."/>
            <person name="Lipzen A."/>
            <person name="Riley R."/>
            <person name="Grigoriev I.V."/>
            <person name="Nagy L.G."/>
        </authorList>
    </citation>
    <scope>NUCLEOTIDE SEQUENCE [LARGE SCALE GENOMIC DNA]</scope>
    <source>
        <strain evidence="6 7">NL-1724</strain>
    </source>
</reference>
<organism evidence="6 7">
    <name type="scientific">Schizophyllum amplum</name>
    <dbReference type="NCBI Taxonomy" id="97359"/>
    <lineage>
        <taxon>Eukaryota</taxon>
        <taxon>Fungi</taxon>
        <taxon>Dikarya</taxon>
        <taxon>Basidiomycota</taxon>
        <taxon>Agaricomycotina</taxon>
        <taxon>Agaricomycetes</taxon>
        <taxon>Agaricomycetidae</taxon>
        <taxon>Agaricales</taxon>
        <taxon>Schizophyllaceae</taxon>
        <taxon>Schizophyllum</taxon>
    </lineage>
</organism>
<dbReference type="EMBL" id="VDMD01000001">
    <property type="protein sequence ID" value="TRM69062.1"/>
    <property type="molecule type" value="Genomic_DNA"/>
</dbReference>
<dbReference type="GO" id="GO:0008270">
    <property type="term" value="F:zinc ion binding"/>
    <property type="evidence" value="ECO:0007669"/>
    <property type="project" value="InterPro"/>
</dbReference>
<evidence type="ECO:0000256" key="1">
    <source>
        <dbReference type="ARBA" id="ARBA00004123"/>
    </source>
</evidence>
<dbReference type="Proteomes" id="UP000320762">
    <property type="component" value="Unassembled WGS sequence"/>
</dbReference>
<dbReference type="PANTHER" id="PTHR31001">
    <property type="entry name" value="UNCHARACTERIZED TRANSCRIPTIONAL REGULATORY PROTEIN"/>
    <property type="match status" value="1"/>
</dbReference>
<dbReference type="OrthoDB" id="424974at2759"/>
<accession>A0A550CW89</accession>
<keyword evidence="2" id="KW-0539">Nucleus</keyword>
<comment type="subcellular location">
    <subcellularLocation>
        <location evidence="1">Nucleus</location>
    </subcellularLocation>
</comment>
<keyword evidence="3" id="KW-0175">Coiled coil</keyword>
<evidence type="ECO:0000313" key="6">
    <source>
        <dbReference type="EMBL" id="TRM69062.1"/>
    </source>
</evidence>
<feature type="compositionally biased region" description="Basic and acidic residues" evidence="4">
    <location>
        <begin position="104"/>
        <end position="118"/>
    </location>
</feature>
<dbReference type="CDD" id="cd12148">
    <property type="entry name" value="fungal_TF_MHR"/>
    <property type="match status" value="1"/>
</dbReference>
<dbReference type="AlphaFoldDB" id="A0A550CW89"/>
<name>A0A550CW89_9AGAR</name>
<feature type="domain" description="Xylanolytic transcriptional activator regulatory" evidence="5">
    <location>
        <begin position="225"/>
        <end position="367"/>
    </location>
</feature>
<dbReference type="PANTHER" id="PTHR31001:SF56">
    <property type="entry name" value="ZN(2)-C6 FUNGAL-TYPE DOMAIN-CONTAINING PROTEIN"/>
    <property type="match status" value="1"/>
</dbReference>
<feature type="region of interest" description="Disordered" evidence="4">
    <location>
        <begin position="104"/>
        <end position="124"/>
    </location>
</feature>
<dbReference type="Pfam" id="PF04082">
    <property type="entry name" value="Fungal_trans"/>
    <property type="match status" value="1"/>
</dbReference>
<protein>
    <recommendedName>
        <fullName evidence="5">Xylanolytic transcriptional activator regulatory domain-containing protein</fullName>
    </recommendedName>
</protein>